<organism evidence="3 4">
    <name type="scientific">Diploptera punctata</name>
    <name type="common">Pacific beetle cockroach</name>
    <dbReference type="NCBI Taxonomy" id="6984"/>
    <lineage>
        <taxon>Eukaryota</taxon>
        <taxon>Metazoa</taxon>
        <taxon>Ecdysozoa</taxon>
        <taxon>Arthropoda</taxon>
        <taxon>Hexapoda</taxon>
        <taxon>Insecta</taxon>
        <taxon>Pterygota</taxon>
        <taxon>Neoptera</taxon>
        <taxon>Polyneoptera</taxon>
        <taxon>Dictyoptera</taxon>
        <taxon>Blattodea</taxon>
        <taxon>Blaberoidea</taxon>
        <taxon>Blaberidae</taxon>
        <taxon>Diplopterinae</taxon>
        <taxon>Diploptera</taxon>
    </lineage>
</organism>
<evidence type="ECO:0000313" key="4">
    <source>
        <dbReference type="Proteomes" id="UP001233999"/>
    </source>
</evidence>
<dbReference type="Gene3D" id="1.20.1060.10">
    <property type="entry name" value="Taq DNA Polymerase, Chain T, domain 4"/>
    <property type="match status" value="1"/>
</dbReference>
<dbReference type="AlphaFoldDB" id="A0AAD8EN91"/>
<dbReference type="FunFam" id="1.10.150.20:FF:000002">
    <property type="entry name" value="DNA polymerase I"/>
    <property type="match status" value="1"/>
</dbReference>
<dbReference type="Proteomes" id="UP001233999">
    <property type="component" value="Unassembled WGS sequence"/>
</dbReference>
<dbReference type="GO" id="GO:0006261">
    <property type="term" value="P:DNA-templated DNA replication"/>
    <property type="evidence" value="ECO:0007669"/>
    <property type="project" value="InterPro"/>
</dbReference>
<keyword evidence="1" id="KW-0235">DNA replication</keyword>
<dbReference type="PANTHER" id="PTHR10133">
    <property type="entry name" value="DNA POLYMERASE I"/>
    <property type="match status" value="1"/>
</dbReference>
<keyword evidence="4" id="KW-1185">Reference proteome</keyword>
<feature type="domain" description="DNA-directed DNA polymerase family A palm" evidence="2">
    <location>
        <begin position="312"/>
        <end position="518"/>
    </location>
</feature>
<dbReference type="GO" id="GO:0003887">
    <property type="term" value="F:DNA-directed DNA polymerase activity"/>
    <property type="evidence" value="ECO:0007669"/>
    <property type="project" value="InterPro"/>
</dbReference>
<accession>A0AAD8EN91</accession>
<dbReference type="PRINTS" id="PR00868">
    <property type="entry name" value="DNAPOLI"/>
</dbReference>
<feature type="non-terminal residue" evidence="3">
    <location>
        <position position="533"/>
    </location>
</feature>
<dbReference type="Pfam" id="PF00476">
    <property type="entry name" value="DNA_pol_A"/>
    <property type="match status" value="1"/>
</dbReference>
<dbReference type="PANTHER" id="PTHR10133:SF27">
    <property type="entry name" value="DNA POLYMERASE NU"/>
    <property type="match status" value="1"/>
</dbReference>
<protein>
    <recommendedName>
        <fullName evidence="2">DNA-directed DNA polymerase family A palm domain-containing protein</fullName>
    </recommendedName>
</protein>
<dbReference type="EMBL" id="JASPKZ010001990">
    <property type="protein sequence ID" value="KAJ9596396.1"/>
    <property type="molecule type" value="Genomic_DNA"/>
</dbReference>
<evidence type="ECO:0000313" key="3">
    <source>
        <dbReference type="EMBL" id="KAJ9596396.1"/>
    </source>
</evidence>
<dbReference type="Gene3D" id="1.10.150.20">
    <property type="entry name" value="5' to 3' exonuclease, C-terminal subdomain"/>
    <property type="match status" value="1"/>
</dbReference>
<dbReference type="SMART" id="SM00482">
    <property type="entry name" value="POLAc"/>
    <property type="match status" value="1"/>
</dbReference>
<evidence type="ECO:0000259" key="2">
    <source>
        <dbReference type="SMART" id="SM00482"/>
    </source>
</evidence>
<dbReference type="Gene3D" id="3.30.70.370">
    <property type="match status" value="1"/>
</dbReference>
<dbReference type="InterPro" id="IPR001098">
    <property type="entry name" value="DNA-dir_DNA_pol_A_palm_dom"/>
</dbReference>
<name>A0AAD8EN91_DIPPU</name>
<reference evidence="3" key="2">
    <citation type="submission" date="2023-05" db="EMBL/GenBank/DDBJ databases">
        <authorList>
            <person name="Fouks B."/>
        </authorList>
    </citation>
    <scope>NUCLEOTIDE SEQUENCE</scope>
    <source>
        <strain evidence="3">Stay&amp;Tobe</strain>
        <tissue evidence="3">Testes</tissue>
    </source>
</reference>
<dbReference type="SUPFAM" id="SSF56672">
    <property type="entry name" value="DNA/RNA polymerases"/>
    <property type="match status" value="1"/>
</dbReference>
<proteinExistence type="predicted"/>
<comment type="caution">
    <text evidence="3">The sequence shown here is derived from an EMBL/GenBank/DDBJ whole genome shotgun (WGS) entry which is preliminary data.</text>
</comment>
<gene>
    <name evidence="3" type="ORF">L9F63_012559</name>
</gene>
<dbReference type="InterPro" id="IPR043502">
    <property type="entry name" value="DNA/RNA_pol_sf"/>
</dbReference>
<reference evidence="3" key="1">
    <citation type="journal article" date="2023" name="IScience">
        <title>Live-bearing cockroach genome reveals convergent evolutionary mechanisms linked to viviparity in insects and beyond.</title>
        <authorList>
            <person name="Fouks B."/>
            <person name="Harrison M.C."/>
            <person name="Mikhailova A.A."/>
            <person name="Marchal E."/>
            <person name="English S."/>
            <person name="Carruthers M."/>
            <person name="Jennings E.C."/>
            <person name="Chiamaka E.L."/>
            <person name="Frigard R.A."/>
            <person name="Pippel M."/>
            <person name="Attardo G.M."/>
            <person name="Benoit J.B."/>
            <person name="Bornberg-Bauer E."/>
            <person name="Tobe S.S."/>
        </authorList>
    </citation>
    <scope>NUCLEOTIDE SEQUENCE</scope>
    <source>
        <strain evidence="3">Stay&amp;Tobe</strain>
    </source>
</reference>
<sequence length="533" mass="60942">EGFNQLNKPADICKWSHCMPVGIILSISMQSATVEYYFLSVVNKHKQTIHRCRKLCCDAQELIIFYVDKYGEDCKQDNQNWIFLDVKVGCWLLDPDHPPNRFIDALDILGIDKCDMKKTACFLLLLQSCAAEKLYHKLKQHDLWKLFIDIEMKLLPIIAEVRCICVDKQKLNEMGNILEEQINVLEEEAYKSAGKRFQLNSIQQLSKILYDELKLDQKANVKVKPTSSLGLKSTSISASHHTLPGVILEYRHLQKLKSTYIDAMLQHVKGNCIFTTWEQTAAATGRLTSSNPNLQSVPKQPLSISSLQKCVQLRSAFIARPGYVFLGADFQHIEFRVFAHLAKDKSLSEMFQQPEDIFITLARLWLGKNGEKISLDEREKTKRIVYAVIYGAGAAKLTEFLKITEDEARNIITSFNGICPVLQRFRQQVLMECQKLGYLITIGGRRRNFPNINSCNSQTRYHTERQAINFIIQGSAADLCKLAMLQVEQKLAERNLSQAVHLVLQIHDELLWEVNIENIIPVQGKTYDTSSRS</sequence>
<dbReference type="InterPro" id="IPR002298">
    <property type="entry name" value="DNA_polymerase_A"/>
</dbReference>
<dbReference type="CDD" id="cd08638">
    <property type="entry name" value="DNA_pol_A_theta"/>
    <property type="match status" value="1"/>
</dbReference>
<evidence type="ECO:0000256" key="1">
    <source>
        <dbReference type="ARBA" id="ARBA00022705"/>
    </source>
</evidence>
<dbReference type="GO" id="GO:0003677">
    <property type="term" value="F:DNA binding"/>
    <property type="evidence" value="ECO:0007669"/>
    <property type="project" value="InterPro"/>
</dbReference>
<dbReference type="GO" id="GO:0006302">
    <property type="term" value="P:double-strand break repair"/>
    <property type="evidence" value="ECO:0007669"/>
    <property type="project" value="TreeGrafter"/>
</dbReference>